<dbReference type="GO" id="GO:0008703">
    <property type="term" value="F:5-amino-6-(5-phosphoribosylamino)uracil reductase activity"/>
    <property type="evidence" value="ECO:0007669"/>
    <property type="project" value="InterPro"/>
</dbReference>
<dbReference type="SUPFAM" id="SSF53597">
    <property type="entry name" value="Dihydrofolate reductase-like"/>
    <property type="match status" value="1"/>
</dbReference>
<evidence type="ECO:0000313" key="1">
    <source>
        <dbReference type="EMBL" id="BAU56061.1"/>
    </source>
</evidence>
<dbReference type="EMBL" id="AP017313">
    <property type="protein sequence ID" value="BAU56061.1"/>
    <property type="molecule type" value="Genomic_DNA"/>
</dbReference>
<dbReference type="AlphaFoldDB" id="A0A0X8X5N0"/>
<name>A0A0X8X5N0_9SPHI</name>
<dbReference type="Proteomes" id="UP000218263">
    <property type="component" value="Chromosome"/>
</dbReference>
<sequence>MRKLKLQMQLSVDGFVAGPNGEMDWMSWNWGDDIKQYVTDLTHSIDCILLGGHMPGGFIPYWESVAANPDNPQYAFGKLMTDTPKVVFTKTIEKSEWNNTVLAKGDLIEEVNNLKAQPGKDIITYGGANFASNLIKNNLIDEYHLFINPTIISRGMPIFKYTEQKMNLKLVKAIPFECGIAVLCYQAGN</sequence>
<evidence type="ECO:0000313" key="2">
    <source>
        <dbReference type="Proteomes" id="UP000218263"/>
    </source>
</evidence>
<organism evidence="1 2">
    <name type="scientific">Mucilaginibacter gotjawali</name>
    <dbReference type="NCBI Taxonomy" id="1550579"/>
    <lineage>
        <taxon>Bacteria</taxon>
        <taxon>Pseudomonadati</taxon>
        <taxon>Bacteroidota</taxon>
        <taxon>Sphingobacteriia</taxon>
        <taxon>Sphingobacteriales</taxon>
        <taxon>Sphingobacteriaceae</taxon>
        <taxon>Mucilaginibacter</taxon>
    </lineage>
</organism>
<accession>A0A0X8X5N0</accession>
<reference evidence="1 2" key="1">
    <citation type="submission" date="2015-12" db="EMBL/GenBank/DDBJ databases">
        <title>Genome sequence of Mucilaginibacter gotjawali.</title>
        <authorList>
            <person name="Lee J.S."/>
            <person name="Lee K.C."/>
            <person name="Kim K.K."/>
            <person name="Lee B.W."/>
        </authorList>
    </citation>
    <scope>NUCLEOTIDE SEQUENCE [LARGE SCALE GENOMIC DNA]</scope>
    <source>
        <strain evidence="1 2">SA3-7</strain>
    </source>
</reference>
<gene>
    <name evidence="1" type="ORF">MgSA37_04253</name>
</gene>
<dbReference type="RefSeq" id="WP_096354644.1">
    <property type="nucleotide sequence ID" value="NZ_AP017313.1"/>
</dbReference>
<dbReference type="Pfam" id="PF01872">
    <property type="entry name" value="RibD_C"/>
    <property type="match status" value="1"/>
</dbReference>
<dbReference type="KEGG" id="mgot:MgSA37_04253"/>
<dbReference type="PANTHER" id="PTHR38011">
    <property type="entry name" value="DIHYDROFOLATE REDUCTASE FAMILY PROTEIN (AFU_ORTHOLOGUE AFUA_8G06820)"/>
    <property type="match status" value="1"/>
</dbReference>
<dbReference type="InterPro" id="IPR050765">
    <property type="entry name" value="Riboflavin_Biosynth_HTPR"/>
</dbReference>
<dbReference type="OrthoDB" id="195113at2"/>
<dbReference type="Gene3D" id="3.40.430.10">
    <property type="entry name" value="Dihydrofolate Reductase, subunit A"/>
    <property type="match status" value="1"/>
</dbReference>
<keyword evidence="2" id="KW-1185">Reference proteome</keyword>
<dbReference type="InterPro" id="IPR024072">
    <property type="entry name" value="DHFR-like_dom_sf"/>
</dbReference>
<dbReference type="PANTHER" id="PTHR38011:SF11">
    <property type="entry name" value="2,5-DIAMINO-6-RIBOSYLAMINO-4(3H)-PYRIMIDINONE 5'-PHOSPHATE REDUCTASE"/>
    <property type="match status" value="1"/>
</dbReference>
<dbReference type="GO" id="GO:0009231">
    <property type="term" value="P:riboflavin biosynthetic process"/>
    <property type="evidence" value="ECO:0007669"/>
    <property type="project" value="InterPro"/>
</dbReference>
<protein>
    <submittedName>
        <fullName evidence="1">Uncharacterized protein</fullName>
    </submittedName>
</protein>
<proteinExistence type="predicted"/>
<dbReference type="InterPro" id="IPR002734">
    <property type="entry name" value="RibDG_C"/>
</dbReference>